<dbReference type="PRINTS" id="PR00080">
    <property type="entry name" value="SDRFAMILY"/>
</dbReference>
<dbReference type="Proteomes" id="UP000480185">
    <property type="component" value="Unassembled WGS sequence"/>
</dbReference>
<accession>A0A6G1X666</accession>
<protein>
    <submittedName>
        <fullName evidence="4">SDR family NAD(P)-dependent oxidoreductase</fullName>
    </submittedName>
</protein>
<dbReference type="PIRSF" id="PIRSF000126">
    <property type="entry name" value="11-beta-HSD1"/>
    <property type="match status" value="1"/>
</dbReference>
<comment type="similarity">
    <text evidence="1 3">Belongs to the short-chain dehydrogenases/reductases (SDR) family.</text>
</comment>
<evidence type="ECO:0000256" key="1">
    <source>
        <dbReference type="ARBA" id="ARBA00006484"/>
    </source>
</evidence>
<evidence type="ECO:0000313" key="4">
    <source>
        <dbReference type="EMBL" id="MRG86493.1"/>
    </source>
</evidence>
<organism evidence="4 5">
    <name type="scientific">Salinibacillus xinjiangensis</name>
    <dbReference type="NCBI Taxonomy" id="1229268"/>
    <lineage>
        <taxon>Bacteria</taxon>
        <taxon>Bacillati</taxon>
        <taxon>Bacillota</taxon>
        <taxon>Bacilli</taxon>
        <taxon>Bacillales</taxon>
        <taxon>Bacillaceae</taxon>
        <taxon>Salinibacillus</taxon>
    </lineage>
</organism>
<keyword evidence="2" id="KW-0560">Oxidoreductase</keyword>
<reference evidence="4 5" key="1">
    <citation type="submission" date="2019-11" db="EMBL/GenBank/DDBJ databases">
        <authorList>
            <person name="Li J."/>
        </authorList>
    </citation>
    <scope>NUCLEOTIDE SEQUENCE [LARGE SCALE GENOMIC DNA]</scope>
    <source>
        <strain evidence="4 5">J4</strain>
    </source>
</reference>
<dbReference type="Pfam" id="PF00106">
    <property type="entry name" value="adh_short"/>
    <property type="match status" value="1"/>
</dbReference>
<dbReference type="RefSeq" id="WP_153728408.1">
    <property type="nucleotide sequence ID" value="NZ_WJNH01000005.1"/>
</dbReference>
<dbReference type="InterPro" id="IPR036291">
    <property type="entry name" value="NAD(P)-bd_dom_sf"/>
</dbReference>
<dbReference type="GO" id="GO:0016020">
    <property type="term" value="C:membrane"/>
    <property type="evidence" value="ECO:0007669"/>
    <property type="project" value="TreeGrafter"/>
</dbReference>
<name>A0A6G1X666_9BACI</name>
<keyword evidence="5" id="KW-1185">Reference proteome</keyword>
<dbReference type="InterPro" id="IPR020904">
    <property type="entry name" value="Sc_DH/Rdtase_CS"/>
</dbReference>
<evidence type="ECO:0000256" key="2">
    <source>
        <dbReference type="ARBA" id="ARBA00023002"/>
    </source>
</evidence>
<dbReference type="PANTHER" id="PTHR44196:SF1">
    <property type="entry name" value="DEHYDROGENASE_REDUCTASE SDR FAMILY MEMBER 7B"/>
    <property type="match status" value="1"/>
</dbReference>
<dbReference type="GO" id="GO:0016491">
    <property type="term" value="F:oxidoreductase activity"/>
    <property type="evidence" value="ECO:0007669"/>
    <property type="project" value="UniProtKB-KW"/>
</dbReference>
<evidence type="ECO:0000256" key="3">
    <source>
        <dbReference type="RuleBase" id="RU000363"/>
    </source>
</evidence>
<gene>
    <name evidence="4" type="ORF">GH754_09135</name>
</gene>
<sequence length="261" mass="29183">MIRGKNIVITGASSGIGMQLAYQVSQAGATPILVARSREKLQELVSNVKKHFAIDASYYVCDVSQENEWKITMEQIVEDYEQIHVLVNNAGFGLFKPVTEMKLEEFDQMYHVNVHALIQASHFFAGHMLHQGEGHIMNVASQAGKMSTPKAAGYAATKHAVLGFTHGLRMEVENEGIFVTAVNLGPVKTNFFNTADPGGGYAKSVDKFMLDPTDVAQKMVSKLYQPVREINLPLWMEWGSRLYRLFPGLMESVLKKQFRKK</sequence>
<evidence type="ECO:0000313" key="5">
    <source>
        <dbReference type="Proteomes" id="UP000480185"/>
    </source>
</evidence>
<dbReference type="InterPro" id="IPR002347">
    <property type="entry name" value="SDR_fam"/>
</dbReference>
<dbReference type="AlphaFoldDB" id="A0A6G1X666"/>
<dbReference type="SUPFAM" id="SSF51735">
    <property type="entry name" value="NAD(P)-binding Rossmann-fold domains"/>
    <property type="match status" value="1"/>
</dbReference>
<dbReference type="PROSITE" id="PS00061">
    <property type="entry name" value="ADH_SHORT"/>
    <property type="match status" value="1"/>
</dbReference>
<dbReference type="Gene3D" id="3.40.50.720">
    <property type="entry name" value="NAD(P)-binding Rossmann-like Domain"/>
    <property type="match status" value="1"/>
</dbReference>
<dbReference type="PANTHER" id="PTHR44196">
    <property type="entry name" value="DEHYDROGENASE/REDUCTASE SDR FAMILY MEMBER 7B"/>
    <property type="match status" value="1"/>
</dbReference>
<dbReference type="OrthoDB" id="9793345at2"/>
<proteinExistence type="inferred from homology"/>
<dbReference type="PRINTS" id="PR00081">
    <property type="entry name" value="GDHRDH"/>
</dbReference>
<dbReference type="EMBL" id="WJNH01000005">
    <property type="protein sequence ID" value="MRG86493.1"/>
    <property type="molecule type" value="Genomic_DNA"/>
</dbReference>
<comment type="caution">
    <text evidence="4">The sequence shown here is derived from an EMBL/GenBank/DDBJ whole genome shotgun (WGS) entry which is preliminary data.</text>
</comment>